<dbReference type="InterPro" id="IPR010982">
    <property type="entry name" value="Lambda_DNA-bd_dom_sf"/>
</dbReference>
<reference evidence="2" key="1">
    <citation type="journal article" date="2023" name="Int. J. Syst. Evol. Microbiol.">
        <title>Collibacillus ludicampi gen. nov., sp. nov., a new soil bacterium of the family Alicyclobacillaceae.</title>
        <authorList>
            <person name="Jojima T."/>
            <person name="Ioku Y."/>
            <person name="Fukuta Y."/>
            <person name="Shirasaka N."/>
            <person name="Matsumura Y."/>
            <person name="Mori M."/>
        </authorList>
    </citation>
    <scope>NUCLEOTIDE SEQUENCE</scope>
    <source>
        <strain evidence="2">TP075</strain>
    </source>
</reference>
<sequence length="70" mass="7742">MFSYAPLAATLHKKGISRTELKRMIGASSATIAKIAKDEPVSMKVLDDICTVLECEIQDVIQHVKARKQN</sequence>
<dbReference type="AlphaFoldDB" id="A0AAV4L9T0"/>
<protein>
    <recommendedName>
        <fullName evidence="1">HTH cro/C1-type domain-containing protein</fullName>
    </recommendedName>
</protein>
<evidence type="ECO:0000259" key="1">
    <source>
        <dbReference type="Pfam" id="PF13443"/>
    </source>
</evidence>
<name>A0AAV4L9T0_9BACL</name>
<accession>A0AAV4L9T0</accession>
<dbReference type="Pfam" id="PF13443">
    <property type="entry name" value="HTH_26"/>
    <property type="match status" value="1"/>
</dbReference>
<evidence type="ECO:0000313" key="2">
    <source>
        <dbReference type="EMBL" id="GIM44526.1"/>
    </source>
</evidence>
<evidence type="ECO:0000313" key="3">
    <source>
        <dbReference type="Proteomes" id="UP001057291"/>
    </source>
</evidence>
<feature type="domain" description="HTH cro/C1-type" evidence="1">
    <location>
        <begin position="10"/>
        <end position="65"/>
    </location>
</feature>
<dbReference type="EMBL" id="BOQE01000001">
    <property type="protein sequence ID" value="GIM44526.1"/>
    <property type="molecule type" value="Genomic_DNA"/>
</dbReference>
<dbReference type="Proteomes" id="UP001057291">
    <property type="component" value="Unassembled WGS sequence"/>
</dbReference>
<gene>
    <name evidence="2" type="ORF">DNHGIG_00750</name>
</gene>
<proteinExistence type="predicted"/>
<dbReference type="InterPro" id="IPR001387">
    <property type="entry name" value="Cro/C1-type_HTH"/>
</dbReference>
<dbReference type="RefSeq" id="WP_282197799.1">
    <property type="nucleotide sequence ID" value="NZ_BOQE01000001.1"/>
</dbReference>
<dbReference type="SUPFAM" id="SSF47413">
    <property type="entry name" value="lambda repressor-like DNA-binding domains"/>
    <property type="match status" value="1"/>
</dbReference>
<keyword evidence="3" id="KW-1185">Reference proteome</keyword>
<dbReference type="Gene3D" id="1.10.260.40">
    <property type="entry name" value="lambda repressor-like DNA-binding domains"/>
    <property type="match status" value="1"/>
</dbReference>
<comment type="caution">
    <text evidence="2">The sequence shown here is derived from an EMBL/GenBank/DDBJ whole genome shotgun (WGS) entry which is preliminary data.</text>
</comment>
<organism evidence="2 3">
    <name type="scientific">Collibacillus ludicampi</name>
    <dbReference type="NCBI Taxonomy" id="2771369"/>
    <lineage>
        <taxon>Bacteria</taxon>
        <taxon>Bacillati</taxon>
        <taxon>Bacillota</taxon>
        <taxon>Bacilli</taxon>
        <taxon>Bacillales</taxon>
        <taxon>Alicyclobacillaceae</taxon>
        <taxon>Collibacillus</taxon>
    </lineage>
</organism>
<dbReference type="GO" id="GO:0003677">
    <property type="term" value="F:DNA binding"/>
    <property type="evidence" value="ECO:0007669"/>
    <property type="project" value="InterPro"/>
</dbReference>